<protein>
    <submittedName>
        <fullName evidence="2">Uncharacterized protein</fullName>
    </submittedName>
</protein>
<name>A0A8J7U5E1_9BACT</name>
<organism evidence="2 3">
    <name type="scientific">Acanthopleuribacter pedis</name>
    <dbReference type="NCBI Taxonomy" id="442870"/>
    <lineage>
        <taxon>Bacteria</taxon>
        <taxon>Pseudomonadati</taxon>
        <taxon>Acidobacteriota</taxon>
        <taxon>Holophagae</taxon>
        <taxon>Acanthopleuribacterales</taxon>
        <taxon>Acanthopleuribacteraceae</taxon>
        <taxon>Acanthopleuribacter</taxon>
    </lineage>
</organism>
<evidence type="ECO:0000256" key="1">
    <source>
        <dbReference type="SAM" id="MobiDB-lite"/>
    </source>
</evidence>
<dbReference type="RefSeq" id="WP_207860711.1">
    <property type="nucleotide sequence ID" value="NZ_JAFREP010000019.1"/>
</dbReference>
<gene>
    <name evidence="2" type="ORF">J3U88_19930</name>
</gene>
<keyword evidence="3" id="KW-1185">Reference proteome</keyword>
<dbReference type="AlphaFoldDB" id="A0A8J7U5E1"/>
<feature type="region of interest" description="Disordered" evidence="1">
    <location>
        <begin position="36"/>
        <end position="66"/>
    </location>
</feature>
<accession>A0A8J7U5E1</accession>
<dbReference type="Proteomes" id="UP000664417">
    <property type="component" value="Unassembled WGS sequence"/>
</dbReference>
<proteinExistence type="predicted"/>
<dbReference type="EMBL" id="JAFREP010000019">
    <property type="protein sequence ID" value="MBO1320759.1"/>
    <property type="molecule type" value="Genomic_DNA"/>
</dbReference>
<sequence length="146" mass="16475">MAERKSKRGLEVDFVLVRREVVAVMENRKSVARKYRGGGVGAEKPNSETVVVPGSGSENKRAGLPSRRPIVGITRIRATSPKKNIKIMVFPETRWFIGTWILEEGLQGTPRRTLTAVSSRPPSQQHFFSSKAFREKKVFEEKKCPH</sequence>
<evidence type="ECO:0000313" key="2">
    <source>
        <dbReference type="EMBL" id="MBO1320759.1"/>
    </source>
</evidence>
<reference evidence="2" key="1">
    <citation type="submission" date="2021-03" db="EMBL/GenBank/DDBJ databases">
        <authorList>
            <person name="Wang G."/>
        </authorList>
    </citation>
    <scope>NUCLEOTIDE SEQUENCE</scope>
    <source>
        <strain evidence="2">KCTC 12899</strain>
    </source>
</reference>
<comment type="caution">
    <text evidence="2">The sequence shown here is derived from an EMBL/GenBank/DDBJ whole genome shotgun (WGS) entry which is preliminary data.</text>
</comment>
<evidence type="ECO:0000313" key="3">
    <source>
        <dbReference type="Proteomes" id="UP000664417"/>
    </source>
</evidence>